<protein>
    <submittedName>
        <fullName evidence="1">Uncharacterized protein</fullName>
    </submittedName>
</protein>
<proteinExistence type="predicted"/>
<reference evidence="1 2" key="2">
    <citation type="journal article" date="2011" name="Stand. Genomic Sci.">
        <title>Complete genome sequence of Tsukamurella paurometabola type strain (no. 33).</title>
        <authorList>
            <person name="Munk A.C."/>
            <person name="Lapidus A."/>
            <person name="Lucas S."/>
            <person name="Nolan M."/>
            <person name="Tice H."/>
            <person name="Cheng J.F."/>
            <person name="Del Rio T.G."/>
            <person name="Goodwin L."/>
            <person name="Pitluck S."/>
            <person name="Liolios K."/>
            <person name="Huntemann M."/>
            <person name="Ivanova N."/>
            <person name="Mavromatis K."/>
            <person name="Mikhailova N."/>
            <person name="Pati A."/>
            <person name="Chen A."/>
            <person name="Palaniappan K."/>
            <person name="Tapia R."/>
            <person name="Han C."/>
            <person name="Land M."/>
            <person name="Hauser L."/>
            <person name="Chang Y.J."/>
            <person name="Jeffries C.D."/>
            <person name="Brettin T."/>
            <person name="Yasawong M."/>
            <person name="Brambilla E.M."/>
            <person name="Rohde M."/>
            <person name="Sikorski J."/>
            <person name="Goker M."/>
            <person name="Detter J.C."/>
            <person name="Woyke T."/>
            <person name="Bristow J."/>
            <person name="Eisen J.A."/>
            <person name="Markowitz V."/>
            <person name="Hugenholtz P."/>
            <person name="Kyrpides N.C."/>
            <person name="Klenk H.P."/>
        </authorList>
    </citation>
    <scope>NUCLEOTIDE SEQUENCE [LARGE SCALE GENOMIC DNA]</scope>
    <source>
        <strain evidence="2">ATCC 8368 / DSM 20162 / CCUG 35730 / CIP 100753 / JCM 10117 / KCTC 9821 / NBRC 16120 / NCIMB 702349 / NCTC 13040</strain>
    </source>
</reference>
<gene>
    <name evidence="1" type="ordered locus">Tpau_3150</name>
</gene>
<keyword evidence="2" id="KW-1185">Reference proteome</keyword>
<name>D5UV19_TSUPD</name>
<sequence>MGAVWSSIDRGTRLFWRATGRRIEPDGADAWLAAPCSPPGAGGDAWLRPWERSGQVGAGALDDGLLPDIRALDGPDFRSADLAPQVRDFYEHTGAYRMDVWSQWNALFAPGGEAVARLFGRRVEQLALPVQPLAVSRGMTSRVRPITDENGRRNGTAWLRTLAADGSSVYSGYYRIGRVPADPQPQVHVSFPLEEGNIQVFLTPRADRDGALLLYSRGESFGRDGAYVTVRSGGSWYAARLPLREEFRVFVDEHGVLRTDHRLSVRSHPALHLHYRLERTA</sequence>
<dbReference type="RefSeq" id="WP_013127744.1">
    <property type="nucleotide sequence ID" value="NC_014158.1"/>
</dbReference>
<dbReference type="EMBL" id="CP001966">
    <property type="protein sequence ID" value="ADG79737.1"/>
    <property type="molecule type" value="Genomic_DNA"/>
</dbReference>
<dbReference type="HOGENOM" id="CLU_082710_0_0_11"/>
<reference evidence="2" key="1">
    <citation type="submission" date="2010-03" db="EMBL/GenBank/DDBJ databases">
        <title>The complete chromosome of Tsukamurella paurometabola DSM 20162.</title>
        <authorList>
            <consortium name="US DOE Joint Genome Institute (JGI-PGF)"/>
            <person name="Lucas S."/>
            <person name="Copeland A."/>
            <person name="Lapidus A."/>
            <person name="Glavina del Rio T."/>
            <person name="Dalin E."/>
            <person name="Tice H."/>
            <person name="Bruce D."/>
            <person name="Goodwin L."/>
            <person name="Pitluck S."/>
            <person name="Kyrpides N."/>
            <person name="Mavromatis K."/>
            <person name="Ivanova N."/>
            <person name="Mikhailova N."/>
            <person name="Munk A.C."/>
            <person name="Brettin T."/>
            <person name="Detter J.C."/>
            <person name="Tapia R."/>
            <person name="Han C."/>
            <person name="Larimer F."/>
            <person name="Land M."/>
            <person name="Hauser L."/>
            <person name="Markowitz V."/>
            <person name="Cheng J.-F."/>
            <person name="Hugenholtz P."/>
            <person name="Woyke T."/>
            <person name="Wu D."/>
            <person name="Jando M."/>
            <person name="Brambilla E."/>
            <person name="Klenk H.-P."/>
            <person name="Eisen J.A."/>
        </authorList>
    </citation>
    <scope>NUCLEOTIDE SEQUENCE [LARGE SCALE GENOMIC DNA]</scope>
    <source>
        <strain evidence="2">ATCC 8368 / DSM 20162 / CCUG 35730 / CIP 100753 / JCM 10117 / KCTC 9821 / NBRC 16120 / NCIMB 702349 / NCTC 13040</strain>
    </source>
</reference>
<accession>D5UV19</accession>
<dbReference type="Proteomes" id="UP000001213">
    <property type="component" value="Chromosome"/>
</dbReference>
<dbReference type="eggNOG" id="ENOG502ZAB6">
    <property type="taxonomic scope" value="Bacteria"/>
</dbReference>
<dbReference type="AlphaFoldDB" id="D5UV19"/>
<dbReference type="KEGG" id="tpr:Tpau_3150"/>
<evidence type="ECO:0000313" key="2">
    <source>
        <dbReference type="Proteomes" id="UP000001213"/>
    </source>
</evidence>
<organism evidence="1 2">
    <name type="scientific">Tsukamurella paurometabola (strain ATCC 8368 / DSM 20162 / CCUG 35730 / CIP 100753 / JCM 10117 / KCTC 9821 / NBRC 16120 / NCIMB 702349 / NCTC 13040)</name>
    <name type="common">Corynebacterium paurometabolum</name>
    <dbReference type="NCBI Taxonomy" id="521096"/>
    <lineage>
        <taxon>Bacteria</taxon>
        <taxon>Bacillati</taxon>
        <taxon>Actinomycetota</taxon>
        <taxon>Actinomycetes</taxon>
        <taxon>Mycobacteriales</taxon>
        <taxon>Tsukamurellaceae</taxon>
        <taxon>Tsukamurella</taxon>
    </lineage>
</organism>
<evidence type="ECO:0000313" key="1">
    <source>
        <dbReference type="EMBL" id="ADG79737.1"/>
    </source>
</evidence>